<feature type="coiled-coil region" evidence="1">
    <location>
        <begin position="144"/>
        <end position="204"/>
    </location>
</feature>
<evidence type="ECO:0000313" key="3">
    <source>
        <dbReference type="EMBL" id="OMJ96331.1"/>
    </source>
</evidence>
<dbReference type="Proteomes" id="UP000187209">
    <property type="component" value="Unassembled WGS sequence"/>
</dbReference>
<feature type="region of interest" description="Disordered" evidence="2">
    <location>
        <begin position="1"/>
        <end position="51"/>
    </location>
</feature>
<sequence>MRISKQRRPPSDSSSARIHSRILFESNTNTPPPTSPISSLGTPKFQAKESSFNDLEKTHKLSKENFAPNTVKRLEPNLHLPPRTVITHTFYRTATTTPEPHEITEKHSKKIRKLTRAQTKTIKSVNDTESESPKSLQGSFYNQIKDLKDQVVDIQEKIVKGEDKIIEKSLEYYELKFTIVKLQNQIARIKQKKIEKQLENAQCKNCITF</sequence>
<keyword evidence="4" id="KW-1185">Reference proteome</keyword>
<evidence type="ECO:0000313" key="4">
    <source>
        <dbReference type="Proteomes" id="UP000187209"/>
    </source>
</evidence>
<gene>
    <name evidence="3" type="ORF">SteCoe_67</name>
</gene>
<dbReference type="EMBL" id="MPUH01000001">
    <property type="protein sequence ID" value="OMJ96331.1"/>
    <property type="molecule type" value="Genomic_DNA"/>
</dbReference>
<evidence type="ECO:0000256" key="1">
    <source>
        <dbReference type="SAM" id="Coils"/>
    </source>
</evidence>
<proteinExistence type="predicted"/>
<comment type="caution">
    <text evidence="3">The sequence shown here is derived from an EMBL/GenBank/DDBJ whole genome shotgun (WGS) entry which is preliminary data.</text>
</comment>
<accession>A0A1R2D550</accession>
<dbReference type="AlphaFoldDB" id="A0A1R2D550"/>
<name>A0A1R2D550_9CILI</name>
<protein>
    <submittedName>
        <fullName evidence="3">Uncharacterized protein</fullName>
    </submittedName>
</protein>
<keyword evidence="1" id="KW-0175">Coiled coil</keyword>
<evidence type="ECO:0000256" key="2">
    <source>
        <dbReference type="SAM" id="MobiDB-lite"/>
    </source>
</evidence>
<reference evidence="3 4" key="1">
    <citation type="submission" date="2016-11" db="EMBL/GenBank/DDBJ databases">
        <title>The macronuclear genome of Stentor coeruleus: a giant cell with tiny introns.</title>
        <authorList>
            <person name="Slabodnick M."/>
            <person name="Ruby J.G."/>
            <person name="Reiff S.B."/>
            <person name="Swart E.C."/>
            <person name="Gosai S."/>
            <person name="Prabakaran S."/>
            <person name="Witkowska E."/>
            <person name="Larue G.E."/>
            <person name="Fisher S."/>
            <person name="Freeman R.M."/>
            <person name="Gunawardena J."/>
            <person name="Chu W."/>
            <person name="Stover N.A."/>
            <person name="Gregory B.D."/>
            <person name="Nowacki M."/>
            <person name="Derisi J."/>
            <person name="Roy S.W."/>
            <person name="Marshall W.F."/>
            <person name="Sood P."/>
        </authorList>
    </citation>
    <scope>NUCLEOTIDE SEQUENCE [LARGE SCALE GENOMIC DNA]</scope>
    <source>
        <strain evidence="3">WM001</strain>
    </source>
</reference>
<organism evidence="3 4">
    <name type="scientific">Stentor coeruleus</name>
    <dbReference type="NCBI Taxonomy" id="5963"/>
    <lineage>
        <taxon>Eukaryota</taxon>
        <taxon>Sar</taxon>
        <taxon>Alveolata</taxon>
        <taxon>Ciliophora</taxon>
        <taxon>Postciliodesmatophora</taxon>
        <taxon>Heterotrichea</taxon>
        <taxon>Heterotrichida</taxon>
        <taxon>Stentoridae</taxon>
        <taxon>Stentor</taxon>
    </lineage>
</organism>